<dbReference type="GO" id="GO:0030956">
    <property type="term" value="C:glutamyl-tRNA(Gln) amidotransferase complex"/>
    <property type="evidence" value="ECO:0007669"/>
    <property type="project" value="UniProtKB-UniRule"/>
</dbReference>
<keyword evidence="1" id="KW-0648">Protein biosynthesis</keyword>
<comment type="similarity">
    <text evidence="1">Belongs to the GatC family.</text>
</comment>
<dbReference type="Pfam" id="PF02686">
    <property type="entry name" value="GatC"/>
    <property type="match status" value="1"/>
</dbReference>
<accession>A0A8T2WRR9</accession>
<dbReference type="GO" id="GO:0006450">
    <property type="term" value="P:regulation of translational fidelity"/>
    <property type="evidence" value="ECO:0007669"/>
    <property type="project" value="InterPro"/>
</dbReference>
<keyword evidence="1" id="KW-0934">Plastid</keyword>
<keyword evidence="1" id="KW-0496">Mitochondrion</keyword>
<gene>
    <name evidence="1" type="primary">GATC</name>
    <name evidence="2" type="ORF">H0E87_029751</name>
</gene>
<organism evidence="2 3">
    <name type="scientific">Populus deltoides</name>
    <name type="common">Eastern poplar</name>
    <name type="synonym">Eastern cottonwood</name>
    <dbReference type="NCBI Taxonomy" id="3696"/>
    <lineage>
        <taxon>Eukaryota</taxon>
        <taxon>Viridiplantae</taxon>
        <taxon>Streptophyta</taxon>
        <taxon>Embryophyta</taxon>
        <taxon>Tracheophyta</taxon>
        <taxon>Spermatophyta</taxon>
        <taxon>Magnoliopsida</taxon>
        <taxon>eudicotyledons</taxon>
        <taxon>Gunneridae</taxon>
        <taxon>Pentapetalae</taxon>
        <taxon>rosids</taxon>
        <taxon>fabids</taxon>
        <taxon>Malpighiales</taxon>
        <taxon>Salicaceae</taxon>
        <taxon>Saliceae</taxon>
        <taxon>Populus</taxon>
    </lineage>
</organism>
<protein>
    <recommendedName>
        <fullName evidence="1">Glutamyl-tRNA(Gln) amidotransferase subunit C, chloroplastic/mitochondrial</fullName>
        <shortName evidence="1">Glu-AdT subunit C</shortName>
        <ecNumber evidence="1">6.3.5.-</ecNumber>
    </recommendedName>
</protein>
<evidence type="ECO:0000313" key="2">
    <source>
        <dbReference type="EMBL" id="KAH8482417.1"/>
    </source>
</evidence>
<dbReference type="PANTHER" id="PTHR15004:SF0">
    <property type="entry name" value="GLUTAMYL-TRNA(GLN) AMIDOTRANSFERASE SUBUNIT C, MITOCHONDRIAL"/>
    <property type="match status" value="1"/>
</dbReference>
<dbReference type="EMBL" id="JACEGQ020000018">
    <property type="protein sequence ID" value="KAH8482417.1"/>
    <property type="molecule type" value="Genomic_DNA"/>
</dbReference>
<dbReference type="GO" id="GO:0005739">
    <property type="term" value="C:mitochondrion"/>
    <property type="evidence" value="ECO:0007669"/>
    <property type="project" value="UniProtKB-SubCell"/>
</dbReference>
<comment type="subunit">
    <text evidence="1">Subunit of the heterotrimeric GatCAB amidotransferase (AdT) complex, composed of A, B and C subunits.</text>
</comment>
<comment type="function">
    <text evidence="1">Allows the formation of correctly charged Gln-tRNA(Gln) through the transamidation of misacylated Glu-tRNA(Gln) in chloroplasts and mitochondria. The reaction takes place in the presence of glutamine and ATP through an activated gamma-phospho-Glu-tRNA(Gln).</text>
</comment>
<keyword evidence="1" id="KW-0547">Nucleotide-binding</keyword>
<dbReference type="Gene3D" id="1.10.20.60">
    <property type="entry name" value="Glu-tRNAGln amidotransferase C subunit, N-terminal domain"/>
    <property type="match status" value="1"/>
</dbReference>
<dbReference type="GO" id="GO:0070681">
    <property type="term" value="P:glutaminyl-tRNAGln biosynthesis via transamidation"/>
    <property type="evidence" value="ECO:0007669"/>
    <property type="project" value="UniProtKB-UniRule"/>
</dbReference>
<dbReference type="InterPro" id="IPR036113">
    <property type="entry name" value="Asp/Glu-ADT_sf_sub_c"/>
</dbReference>
<comment type="catalytic activity">
    <reaction evidence="1">
        <text>L-glutamyl-tRNA(Gln) + L-glutamine + ATP + H2O = L-glutaminyl-tRNA(Gln) + L-glutamate + ADP + phosphate + H(+)</text>
        <dbReference type="Rhea" id="RHEA:17521"/>
        <dbReference type="Rhea" id="RHEA-COMP:9681"/>
        <dbReference type="Rhea" id="RHEA-COMP:9684"/>
        <dbReference type="ChEBI" id="CHEBI:15377"/>
        <dbReference type="ChEBI" id="CHEBI:15378"/>
        <dbReference type="ChEBI" id="CHEBI:29985"/>
        <dbReference type="ChEBI" id="CHEBI:30616"/>
        <dbReference type="ChEBI" id="CHEBI:43474"/>
        <dbReference type="ChEBI" id="CHEBI:58359"/>
        <dbReference type="ChEBI" id="CHEBI:78520"/>
        <dbReference type="ChEBI" id="CHEBI:78521"/>
        <dbReference type="ChEBI" id="CHEBI:456216"/>
    </reaction>
</comment>
<dbReference type="GO" id="GO:0050567">
    <property type="term" value="F:glutaminyl-tRNA synthase (glutamine-hydrolyzing) activity"/>
    <property type="evidence" value="ECO:0007669"/>
    <property type="project" value="UniProtKB-UniRule"/>
</dbReference>
<comment type="caution">
    <text evidence="2">The sequence shown here is derived from an EMBL/GenBank/DDBJ whole genome shotgun (WGS) entry which is preliminary data.</text>
</comment>
<dbReference type="NCBIfam" id="TIGR00135">
    <property type="entry name" value="gatC"/>
    <property type="match status" value="1"/>
</dbReference>
<keyword evidence="1" id="KW-0150">Chloroplast</keyword>
<dbReference type="PANTHER" id="PTHR15004">
    <property type="entry name" value="GLUTAMYL-TRNA(GLN) AMIDOTRANSFERASE SUBUNIT C, MITOCHONDRIAL"/>
    <property type="match status" value="1"/>
</dbReference>
<dbReference type="AlphaFoldDB" id="A0A8T2WRR9"/>
<dbReference type="GO" id="GO:0009507">
    <property type="term" value="C:chloroplast"/>
    <property type="evidence" value="ECO:0007669"/>
    <property type="project" value="UniProtKB-SubCell"/>
</dbReference>
<comment type="subcellular location">
    <subcellularLocation>
        <location evidence="1">Mitochondrion</location>
    </subcellularLocation>
    <subcellularLocation>
        <location evidence="1">Plastid</location>
        <location evidence="1">Chloroplast</location>
    </subcellularLocation>
</comment>
<dbReference type="GO" id="GO:0032543">
    <property type="term" value="P:mitochondrial translation"/>
    <property type="evidence" value="ECO:0007669"/>
    <property type="project" value="UniProtKB-UniRule"/>
</dbReference>
<dbReference type="Proteomes" id="UP000807159">
    <property type="component" value="Chromosome 18"/>
</dbReference>
<keyword evidence="1" id="KW-0067">ATP-binding</keyword>
<keyword evidence="3" id="KW-1185">Reference proteome</keyword>
<name>A0A8T2WRR9_POPDE</name>
<dbReference type="GO" id="GO:0005524">
    <property type="term" value="F:ATP binding"/>
    <property type="evidence" value="ECO:0007669"/>
    <property type="project" value="UniProtKB-KW"/>
</dbReference>
<dbReference type="InterPro" id="IPR003837">
    <property type="entry name" value="GatC"/>
</dbReference>
<evidence type="ECO:0000313" key="3">
    <source>
        <dbReference type="Proteomes" id="UP000807159"/>
    </source>
</evidence>
<reference evidence="2" key="1">
    <citation type="journal article" date="2021" name="J. Hered.">
        <title>Genome Assembly of Salicaceae Populus deltoides (Eastern Cottonwood) I-69 Based on Nanopore Sequencing and Hi-C Technologies.</title>
        <authorList>
            <person name="Bai S."/>
            <person name="Wu H."/>
            <person name="Zhang J."/>
            <person name="Pan Z."/>
            <person name="Zhao W."/>
            <person name="Li Z."/>
            <person name="Tong C."/>
        </authorList>
    </citation>
    <scope>NUCLEOTIDE SEQUENCE</scope>
    <source>
        <tissue evidence="2">Leaf</tissue>
    </source>
</reference>
<dbReference type="SUPFAM" id="SSF141000">
    <property type="entry name" value="Glu-tRNAGln amidotransferase C subunit"/>
    <property type="match status" value="1"/>
</dbReference>
<evidence type="ECO:0000256" key="1">
    <source>
        <dbReference type="HAMAP-Rule" id="MF_03149"/>
    </source>
</evidence>
<dbReference type="HAMAP" id="MF_00122">
    <property type="entry name" value="GatC"/>
    <property type="match status" value="1"/>
</dbReference>
<dbReference type="EC" id="6.3.5.-" evidence="1"/>
<proteinExistence type="inferred from homology"/>
<keyword evidence="1" id="KW-0436">Ligase</keyword>
<sequence>MGSRAVLLLKGPSPPKHGILFLLNHKKISPAPSIRRFTTKATANGSSLEPPDVARLAETARISLTPQQVEEFGPKIRQVIDWFGQIQAVDLDSVEPSIRADSEGDNLRCDNPETFENREAIIAAVPNYEDPYVKVPKNYGATLQMGGERLAALELNPILPKPPSKNDTTKKEAFSFIRNSKLILKTKEEFGEQDQSKTGGSKSFYYTAQLACYTTYRPPALMKLHPAFCSISSCCLYWTNARALV</sequence>